<protein>
    <submittedName>
        <fullName evidence="2">DUF3060 domain-containing protein</fullName>
    </submittedName>
</protein>
<feature type="signal peptide" evidence="1">
    <location>
        <begin position="1"/>
        <end position="26"/>
    </location>
</feature>
<sequence length="139" mass="14483">MNRYPLARLALAVVLAPALGACFSNAPDEADQETHTTIEAGNKHGAVVVDSDGEIVITGDKTVQTRACTGQDVQVVGNANQATFTGRCGEATVMGADNRVSLENVTSISLIGSNNTVTWRGTKPEISNVGTGNRILKAE</sequence>
<comment type="caution">
    <text evidence="2">The sequence shown here is derived from an EMBL/GenBank/DDBJ whole genome shotgun (WGS) entry which is preliminary data.</text>
</comment>
<evidence type="ECO:0000313" key="2">
    <source>
        <dbReference type="EMBL" id="RYU81895.1"/>
    </source>
</evidence>
<evidence type="ECO:0000313" key="3">
    <source>
        <dbReference type="Proteomes" id="UP000294155"/>
    </source>
</evidence>
<dbReference type="OrthoDB" id="886965at2"/>
<reference evidence="2 3" key="1">
    <citation type="submission" date="2019-02" db="EMBL/GenBank/DDBJ databases">
        <title>Bacterial novel species isolated from soil.</title>
        <authorList>
            <person name="Jung H.-Y."/>
        </authorList>
    </citation>
    <scope>NUCLEOTIDE SEQUENCE [LARGE SCALE GENOMIC DNA]</scope>
    <source>
        <strain evidence="2 3">1-3-3-3</strain>
    </source>
</reference>
<evidence type="ECO:0000256" key="1">
    <source>
        <dbReference type="SAM" id="SignalP"/>
    </source>
</evidence>
<keyword evidence="1" id="KW-0732">Signal</keyword>
<accession>A0A4Q5LFG7</accession>
<dbReference type="InterPro" id="IPR021417">
    <property type="entry name" value="DUF3060"/>
</dbReference>
<dbReference type="Pfam" id="PF11259">
    <property type="entry name" value="DUF3060"/>
    <property type="match status" value="1"/>
</dbReference>
<dbReference type="AlphaFoldDB" id="A0A4Q5LFG7"/>
<dbReference type="PROSITE" id="PS51257">
    <property type="entry name" value="PROKAR_LIPOPROTEIN"/>
    <property type="match status" value="1"/>
</dbReference>
<dbReference type="Proteomes" id="UP000294155">
    <property type="component" value="Unassembled WGS sequence"/>
</dbReference>
<keyword evidence="3" id="KW-1185">Reference proteome</keyword>
<feature type="chain" id="PRO_5020548949" evidence="1">
    <location>
        <begin position="27"/>
        <end position="139"/>
    </location>
</feature>
<dbReference type="RefSeq" id="WP_129920199.1">
    <property type="nucleotide sequence ID" value="NZ_SEWE01000008.1"/>
</dbReference>
<gene>
    <name evidence="2" type="ORF">EWM57_05800</name>
</gene>
<dbReference type="EMBL" id="SEWE01000008">
    <property type="protein sequence ID" value="RYU81895.1"/>
    <property type="molecule type" value="Genomic_DNA"/>
</dbReference>
<name>A0A4Q5LFG7_9BACT</name>
<proteinExistence type="predicted"/>
<organism evidence="2 3">
    <name type="scientific">Hymenobacter persicinus</name>
    <dbReference type="NCBI Taxonomy" id="2025506"/>
    <lineage>
        <taxon>Bacteria</taxon>
        <taxon>Pseudomonadati</taxon>
        <taxon>Bacteroidota</taxon>
        <taxon>Cytophagia</taxon>
        <taxon>Cytophagales</taxon>
        <taxon>Hymenobacteraceae</taxon>
        <taxon>Hymenobacter</taxon>
    </lineage>
</organism>